<keyword evidence="1" id="KW-1133">Transmembrane helix</keyword>
<keyword evidence="1" id="KW-0472">Membrane</keyword>
<feature type="transmembrane region" description="Helical" evidence="1">
    <location>
        <begin position="238"/>
        <end position="257"/>
    </location>
</feature>
<feature type="transmembrane region" description="Helical" evidence="1">
    <location>
        <begin position="45"/>
        <end position="66"/>
    </location>
</feature>
<protein>
    <submittedName>
        <fullName evidence="2">Uncharacterized protein</fullName>
    </submittedName>
</protein>
<feature type="transmembrane region" description="Helical" evidence="1">
    <location>
        <begin position="119"/>
        <end position="137"/>
    </location>
</feature>
<feature type="transmembrane region" description="Helical" evidence="1">
    <location>
        <begin position="305"/>
        <end position="326"/>
    </location>
</feature>
<feature type="transmembrane region" description="Helical" evidence="1">
    <location>
        <begin position="202"/>
        <end position="226"/>
    </location>
</feature>
<dbReference type="Proteomes" id="UP001530377">
    <property type="component" value="Unassembled WGS sequence"/>
</dbReference>
<accession>A0ABD3SB98</accession>
<evidence type="ECO:0000313" key="2">
    <source>
        <dbReference type="EMBL" id="KAL3821780.1"/>
    </source>
</evidence>
<dbReference type="EMBL" id="JALLPB020000085">
    <property type="protein sequence ID" value="KAL3821780.1"/>
    <property type="molecule type" value="Genomic_DNA"/>
</dbReference>
<sequence>MKDDSSAEVKISLEPVVKTTSPTKDSPSHRANDGTKANLINGLNLLGFFLSLSASYLGGIAGWFGGSTNDELNSKYKTLITPSAAYYGYIWALIFLFEGFFAVAQLLPVYRRHPLVQRGVGPFFIVACVTQTIWQIFFGYELLLAAAISMFALMISLLAILMRQYSVIHDEEQKRIALIDAGEISEEEAVDLTARPPTLSYWLLRFSFALHAGWVTTSTPCVVAMAMMQLGMDVEYELWVSCISVPLIFGCCLGLLLREEMGIPSYVFSGTCSYAFAGIAWELYAPSTVILGKHDEASITLMKNLSGFCGACILVVTFSRIVALFLRDQCKKLLKKEEVEEIDGAEYPYVKA</sequence>
<dbReference type="PANTHER" id="PTHR33802:SF2">
    <property type="entry name" value="EF-HAND DOMAIN-CONTAINING PROTEIN"/>
    <property type="match status" value="1"/>
</dbReference>
<gene>
    <name evidence="2" type="ORF">ACHAXA_000279</name>
</gene>
<reference evidence="2 3" key="1">
    <citation type="submission" date="2024-10" db="EMBL/GenBank/DDBJ databases">
        <title>Updated reference genomes for cyclostephanoid diatoms.</title>
        <authorList>
            <person name="Roberts W.R."/>
            <person name="Alverson A.J."/>
        </authorList>
    </citation>
    <scope>NUCLEOTIDE SEQUENCE [LARGE SCALE GENOMIC DNA]</scope>
    <source>
        <strain evidence="2 3">AJA228-03</strain>
    </source>
</reference>
<feature type="transmembrane region" description="Helical" evidence="1">
    <location>
        <begin position="143"/>
        <end position="162"/>
    </location>
</feature>
<evidence type="ECO:0000256" key="1">
    <source>
        <dbReference type="SAM" id="Phobius"/>
    </source>
</evidence>
<evidence type="ECO:0000313" key="3">
    <source>
        <dbReference type="Proteomes" id="UP001530377"/>
    </source>
</evidence>
<feature type="transmembrane region" description="Helical" evidence="1">
    <location>
        <begin position="266"/>
        <end position="285"/>
    </location>
</feature>
<comment type="caution">
    <text evidence="2">The sequence shown here is derived from an EMBL/GenBank/DDBJ whole genome shotgun (WGS) entry which is preliminary data.</text>
</comment>
<name>A0ABD3SB98_9STRA</name>
<feature type="transmembrane region" description="Helical" evidence="1">
    <location>
        <begin position="86"/>
        <end position="107"/>
    </location>
</feature>
<keyword evidence="3" id="KW-1185">Reference proteome</keyword>
<organism evidence="2 3">
    <name type="scientific">Cyclostephanos tholiformis</name>
    <dbReference type="NCBI Taxonomy" id="382380"/>
    <lineage>
        <taxon>Eukaryota</taxon>
        <taxon>Sar</taxon>
        <taxon>Stramenopiles</taxon>
        <taxon>Ochrophyta</taxon>
        <taxon>Bacillariophyta</taxon>
        <taxon>Coscinodiscophyceae</taxon>
        <taxon>Thalassiosirophycidae</taxon>
        <taxon>Stephanodiscales</taxon>
        <taxon>Stephanodiscaceae</taxon>
        <taxon>Cyclostephanos</taxon>
    </lineage>
</organism>
<proteinExistence type="predicted"/>
<dbReference type="AlphaFoldDB" id="A0ABD3SB98"/>
<keyword evidence="1" id="KW-0812">Transmembrane</keyword>
<dbReference type="PANTHER" id="PTHR33802">
    <property type="entry name" value="SI:CH211-161H7.5-RELATED"/>
    <property type="match status" value="1"/>
</dbReference>